<feature type="domain" description="Cytochrome c" evidence="5">
    <location>
        <begin position="25"/>
        <end position="116"/>
    </location>
</feature>
<evidence type="ECO:0000256" key="2">
    <source>
        <dbReference type="ARBA" id="ARBA00022723"/>
    </source>
</evidence>
<dbReference type="Gene3D" id="1.10.760.10">
    <property type="entry name" value="Cytochrome c-like domain"/>
    <property type="match status" value="1"/>
</dbReference>
<dbReference type="Proteomes" id="UP000666369">
    <property type="component" value="Unassembled WGS sequence"/>
</dbReference>
<gene>
    <name evidence="6" type="ORF">GW587_16355</name>
</gene>
<evidence type="ECO:0000313" key="7">
    <source>
        <dbReference type="Proteomes" id="UP000666369"/>
    </source>
</evidence>
<dbReference type="InterPro" id="IPR036909">
    <property type="entry name" value="Cyt_c-like_dom_sf"/>
</dbReference>
<keyword evidence="7" id="KW-1185">Reference proteome</keyword>
<dbReference type="SUPFAM" id="SSF46626">
    <property type="entry name" value="Cytochrome c"/>
    <property type="match status" value="1"/>
</dbReference>
<evidence type="ECO:0000256" key="1">
    <source>
        <dbReference type="ARBA" id="ARBA00022617"/>
    </source>
</evidence>
<dbReference type="EMBL" id="JAADJT010000007">
    <property type="protein sequence ID" value="NGZ85818.1"/>
    <property type="molecule type" value="Genomic_DNA"/>
</dbReference>
<name>A0ABX0FML8_9BURK</name>
<proteinExistence type="predicted"/>
<dbReference type="Pfam" id="PF00034">
    <property type="entry name" value="Cytochrom_C"/>
    <property type="match status" value="1"/>
</dbReference>
<organism evidence="6 7">
    <name type="scientific">Duganella aceris</name>
    <dbReference type="NCBI Taxonomy" id="2703883"/>
    <lineage>
        <taxon>Bacteria</taxon>
        <taxon>Pseudomonadati</taxon>
        <taxon>Pseudomonadota</taxon>
        <taxon>Betaproteobacteria</taxon>
        <taxon>Burkholderiales</taxon>
        <taxon>Oxalobacteraceae</taxon>
        <taxon>Telluria group</taxon>
        <taxon>Duganella</taxon>
    </lineage>
</organism>
<keyword evidence="2 4" id="KW-0479">Metal-binding</keyword>
<evidence type="ECO:0000259" key="5">
    <source>
        <dbReference type="PROSITE" id="PS51007"/>
    </source>
</evidence>
<accession>A0ABX0FML8</accession>
<dbReference type="PROSITE" id="PS51007">
    <property type="entry name" value="CYTC"/>
    <property type="match status" value="1"/>
</dbReference>
<keyword evidence="1 4" id="KW-0349">Heme</keyword>
<sequence>MFACAAALGGCVDSDAPVQPRVAGGDVARGRLLLAQYQCGACHRIPGVDNARGMVGPGLDVFGRRSYVAGFLPNYPDALVRWIVDPPALKPGTAMPAMGVSAEDARHMAAYLYSLK</sequence>
<protein>
    <submittedName>
        <fullName evidence="6">C-type cytochrome</fullName>
    </submittedName>
</protein>
<evidence type="ECO:0000256" key="3">
    <source>
        <dbReference type="ARBA" id="ARBA00023004"/>
    </source>
</evidence>
<reference evidence="6 7" key="1">
    <citation type="submission" date="2020-01" db="EMBL/GenBank/DDBJ databases">
        <authorList>
            <person name="Lee S.D."/>
        </authorList>
    </citation>
    <scope>NUCLEOTIDE SEQUENCE [LARGE SCALE GENOMIC DNA]</scope>
    <source>
        <strain evidence="6 7">SAP-35</strain>
    </source>
</reference>
<comment type="caution">
    <text evidence="6">The sequence shown here is derived from an EMBL/GenBank/DDBJ whole genome shotgun (WGS) entry which is preliminary data.</text>
</comment>
<dbReference type="InterPro" id="IPR009056">
    <property type="entry name" value="Cyt_c-like_dom"/>
</dbReference>
<evidence type="ECO:0000256" key="4">
    <source>
        <dbReference type="PROSITE-ProRule" id="PRU00433"/>
    </source>
</evidence>
<evidence type="ECO:0000313" key="6">
    <source>
        <dbReference type="EMBL" id="NGZ85818.1"/>
    </source>
</evidence>
<keyword evidence="3 4" id="KW-0408">Iron</keyword>
<reference evidence="7" key="2">
    <citation type="submission" date="2023-07" db="EMBL/GenBank/DDBJ databases">
        <title>Duganella aceri sp. nov., isolated from tree sap.</title>
        <authorList>
            <person name="Kim I.S."/>
        </authorList>
    </citation>
    <scope>NUCLEOTIDE SEQUENCE [LARGE SCALE GENOMIC DNA]</scope>
    <source>
        <strain evidence="7">SAP-35</strain>
    </source>
</reference>